<feature type="compositionally biased region" description="Low complexity" evidence="1">
    <location>
        <begin position="217"/>
        <end position="229"/>
    </location>
</feature>
<gene>
    <name evidence="2" type="ORF">SASPL_124420</name>
</gene>
<proteinExistence type="predicted"/>
<dbReference type="Pfam" id="PF05056">
    <property type="entry name" value="DUF674"/>
    <property type="match status" value="1"/>
</dbReference>
<evidence type="ECO:0000313" key="2">
    <source>
        <dbReference type="EMBL" id="KAG6416979.1"/>
    </source>
</evidence>
<evidence type="ECO:0000313" key="3">
    <source>
        <dbReference type="Proteomes" id="UP000298416"/>
    </source>
</evidence>
<name>A0A8X8XQW8_SALSN</name>
<dbReference type="EMBL" id="PNBA02000008">
    <property type="protein sequence ID" value="KAG6416979.1"/>
    <property type="molecule type" value="Genomic_DNA"/>
</dbReference>
<dbReference type="PANTHER" id="PTHR33103:SF27">
    <property type="entry name" value="OS04G0594700 PROTEIN"/>
    <property type="match status" value="1"/>
</dbReference>
<feature type="compositionally biased region" description="Pro residues" evidence="1">
    <location>
        <begin position="64"/>
        <end position="76"/>
    </location>
</feature>
<feature type="region of interest" description="Disordered" evidence="1">
    <location>
        <begin position="167"/>
        <end position="242"/>
    </location>
</feature>
<feature type="region of interest" description="Disordered" evidence="1">
    <location>
        <begin position="342"/>
        <end position="372"/>
    </location>
</feature>
<feature type="compositionally biased region" description="Polar residues" evidence="1">
    <location>
        <begin position="91"/>
        <end position="128"/>
    </location>
</feature>
<protein>
    <submittedName>
        <fullName evidence="2">Uncharacterized protein</fullName>
    </submittedName>
</protein>
<feature type="compositionally biased region" description="Pro residues" evidence="1">
    <location>
        <begin position="230"/>
        <end position="240"/>
    </location>
</feature>
<feature type="region of interest" description="Disordered" evidence="1">
    <location>
        <begin position="21"/>
        <end position="147"/>
    </location>
</feature>
<sequence length="882" mass="99058">MFAKFNRLLDMMESRMDAVDRRVENRRRKQYPSPHQSGGPRNIPDGFLSCHPEEAANRCVGYPRAPPPPEPQPHPTPSLSYAQRTRRSYLPHSQQLPARSSSSGYTARQNANASTSGDQFMEQEQPSRQPHCVRKSPNPGWFSQESHQQKFLPLKKQTCWDLPVPRQYVRSPVSDGPPARPTRRWDLPENRVQQRVSAHEPPAPTGWPPRPQPSPVRQPSCWDPPEQQGYPPPHEPPTPVEPLDLECARFQPLPQPHRYRRDVDEDRCYGEVVTHTRSPTLDVSLGSYVSGYVNEGTNLNEVDSYLSGLDVQIAYSCSDCVDDSGKGEEELCDSKDSIVGTGAKEAMGRGVPSENRGSRESGDGRPEDQQNVRKSAIRELSFKHVEGSITLSLREVSHPASLRRTTSKMCDAKEADIVRTSKNAEFSLKVMINKEKTKVLFVEASSHFTDILLSFLTLPLGRIIKVLHKHYGDETPTIGSLNSLYHSLANLDSPHFVTEGAKQTLLNPTSSFDVEIKQLKLDITDSPLNEYYKCSYCRYRLRRLSMCYDNVKWCEECLRTIIIEQDEEMLPEGASGDGVFTRDIASFIIFDDLQIFPNETGLLGILSAVGVADMEKVEPIKVTFGFNEIMSLLKASLISKTPFSDVILCKAKGVKNFVIVGFEPETSLNQIETNHGPNSEKMSLKVVIQKSTGKLLYAQGKEDFLDFLFSFLHIPFGGIEHLLAGKTCIKAIDNLYQSTTDLTDCKYFRSPDTKNRLIKPNVVHGCISDNYILPLTQETLPDEYRKFFRYSSAKFPNGKGSYLKGPRTYQITDDLTVTPLCVFSILSNLNKQKIHVSDVQEVEMQIGSKEGLSILKASITSTSTLSDALLNNISVKQPKTEH</sequence>
<evidence type="ECO:0000256" key="1">
    <source>
        <dbReference type="SAM" id="MobiDB-lite"/>
    </source>
</evidence>
<keyword evidence="3" id="KW-1185">Reference proteome</keyword>
<comment type="caution">
    <text evidence="2">The sequence shown here is derived from an EMBL/GenBank/DDBJ whole genome shotgun (WGS) entry which is preliminary data.</text>
</comment>
<organism evidence="2">
    <name type="scientific">Salvia splendens</name>
    <name type="common">Scarlet sage</name>
    <dbReference type="NCBI Taxonomy" id="180675"/>
    <lineage>
        <taxon>Eukaryota</taxon>
        <taxon>Viridiplantae</taxon>
        <taxon>Streptophyta</taxon>
        <taxon>Embryophyta</taxon>
        <taxon>Tracheophyta</taxon>
        <taxon>Spermatophyta</taxon>
        <taxon>Magnoliopsida</taxon>
        <taxon>eudicotyledons</taxon>
        <taxon>Gunneridae</taxon>
        <taxon>Pentapetalae</taxon>
        <taxon>asterids</taxon>
        <taxon>lamiids</taxon>
        <taxon>Lamiales</taxon>
        <taxon>Lamiaceae</taxon>
        <taxon>Nepetoideae</taxon>
        <taxon>Mentheae</taxon>
        <taxon>Salviinae</taxon>
        <taxon>Salvia</taxon>
        <taxon>Salvia subgen. Calosphace</taxon>
        <taxon>core Calosphace</taxon>
    </lineage>
</organism>
<feature type="compositionally biased region" description="Basic and acidic residues" evidence="1">
    <location>
        <begin position="356"/>
        <end position="372"/>
    </location>
</feature>
<dbReference type="InterPro" id="IPR007750">
    <property type="entry name" value="DUF674"/>
</dbReference>
<dbReference type="Proteomes" id="UP000298416">
    <property type="component" value="Unassembled WGS sequence"/>
</dbReference>
<accession>A0A8X8XQW8</accession>
<feature type="compositionally biased region" description="Pro residues" evidence="1">
    <location>
        <begin position="201"/>
        <end position="216"/>
    </location>
</feature>
<reference evidence="2" key="1">
    <citation type="submission" date="2018-01" db="EMBL/GenBank/DDBJ databases">
        <authorList>
            <person name="Mao J.F."/>
        </authorList>
    </citation>
    <scope>NUCLEOTIDE SEQUENCE</scope>
    <source>
        <strain evidence="2">Huo1</strain>
        <tissue evidence="2">Leaf</tissue>
    </source>
</reference>
<dbReference type="AlphaFoldDB" id="A0A8X8XQW8"/>
<reference evidence="2" key="2">
    <citation type="submission" date="2020-08" db="EMBL/GenBank/DDBJ databases">
        <title>Plant Genome Project.</title>
        <authorList>
            <person name="Zhang R.-G."/>
        </authorList>
    </citation>
    <scope>NUCLEOTIDE SEQUENCE</scope>
    <source>
        <strain evidence="2">Huo1</strain>
        <tissue evidence="2">Leaf</tissue>
    </source>
</reference>
<dbReference type="PANTHER" id="PTHR33103">
    <property type="entry name" value="OS01G0153900 PROTEIN"/>
    <property type="match status" value="1"/>
</dbReference>